<feature type="domain" description="EF-hand" evidence="3">
    <location>
        <begin position="163"/>
        <end position="198"/>
    </location>
</feature>
<evidence type="ECO:0000256" key="2">
    <source>
        <dbReference type="SAM" id="SignalP"/>
    </source>
</evidence>
<dbReference type="GO" id="GO:0005509">
    <property type="term" value="F:calcium ion binding"/>
    <property type="evidence" value="ECO:0007669"/>
    <property type="project" value="InterPro"/>
</dbReference>
<dbReference type="PROSITE" id="PS50222">
    <property type="entry name" value="EF_HAND_2"/>
    <property type="match status" value="1"/>
</dbReference>
<sequence>MFLLPRLVWLLLSVIVYDVTRTYSSVTKNCPKEHVAVGHAWYTKLLHYFTLLDVDNDGILDRRDYVDRTVERARIYFGADKINVFNETLSKGWFTFWSVPEDKCRKNVDIENAIWIHLRGLEGRELEEPSSVLWDKGVFKAADADEDEGMSVKEHKAFCQVYNVRKGINESFSYIDENQNGCIDQQEFIKAAEDFFYNVNNESLFFGA</sequence>
<dbReference type="PROSITE" id="PS00018">
    <property type="entry name" value="EF_HAND_1"/>
    <property type="match status" value="2"/>
</dbReference>
<proteinExistence type="predicted"/>
<dbReference type="InParanoid" id="A0A1S3I7P9"/>
<evidence type="ECO:0000256" key="1">
    <source>
        <dbReference type="ARBA" id="ARBA00022837"/>
    </source>
</evidence>
<reference evidence="5" key="1">
    <citation type="submission" date="2025-08" db="UniProtKB">
        <authorList>
            <consortium name="RefSeq"/>
        </authorList>
    </citation>
    <scope>IDENTIFICATION</scope>
    <source>
        <tissue evidence="5">Gonads</tissue>
    </source>
</reference>
<gene>
    <name evidence="5" type="primary">LOC106161473</name>
</gene>
<dbReference type="KEGG" id="lak:106161473"/>
<keyword evidence="2" id="KW-0732">Signal</keyword>
<evidence type="ECO:0000313" key="4">
    <source>
        <dbReference type="Proteomes" id="UP000085678"/>
    </source>
</evidence>
<dbReference type="InterPro" id="IPR011992">
    <property type="entry name" value="EF-hand-dom_pair"/>
</dbReference>
<keyword evidence="1" id="KW-0106">Calcium</keyword>
<evidence type="ECO:0000313" key="5">
    <source>
        <dbReference type="RefSeq" id="XP_013393886.1"/>
    </source>
</evidence>
<dbReference type="SUPFAM" id="SSF47473">
    <property type="entry name" value="EF-hand"/>
    <property type="match status" value="1"/>
</dbReference>
<dbReference type="Proteomes" id="UP000085678">
    <property type="component" value="Unplaced"/>
</dbReference>
<evidence type="ECO:0000259" key="3">
    <source>
        <dbReference type="PROSITE" id="PS50222"/>
    </source>
</evidence>
<dbReference type="Gene3D" id="1.10.238.10">
    <property type="entry name" value="EF-hand"/>
    <property type="match status" value="1"/>
</dbReference>
<organism evidence="4 5">
    <name type="scientific">Lingula anatina</name>
    <name type="common">Brachiopod</name>
    <name type="synonym">Lingula unguis</name>
    <dbReference type="NCBI Taxonomy" id="7574"/>
    <lineage>
        <taxon>Eukaryota</taxon>
        <taxon>Metazoa</taxon>
        <taxon>Spiralia</taxon>
        <taxon>Lophotrochozoa</taxon>
        <taxon>Brachiopoda</taxon>
        <taxon>Linguliformea</taxon>
        <taxon>Lingulata</taxon>
        <taxon>Lingulida</taxon>
        <taxon>Linguloidea</taxon>
        <taxon>Lingulidae</taxon>
        <taxon>Lingula</taxon>
    </lineage>
</organism>
<feature type="chain" id="PRO_5010164520" evidence="2">
    <location>
        <begin position="25"/>
        <end position="208"/>
    </location>
</feature>
<dbReference type="RefSeq" id="XP_013393886.1">
    <property type="nucleotide sequence ID" value="XM_013538432.1"/>
</dbReference>
<dbReference type="InterPro" id="IPR002048">
    <property type="entry name" value="EF_hand_dom"/>
</dbReference>
<dbReference type="InterPro" id="IPR018247">
    <property type="entry name" value="EF_Hand_1_Ca_BS"/>
</dbReference>
<keyword evidence="4" id="KW-1185">Reference proteome</keyword>
<accession>A0A1S3I7P9</accession>
<name>A0A1S3I7P9_LINAN</name>
<protein>
    <submittedName>
        <fullName evidence="5">Sarcoplasmic calcium-binding protein-like</fullName>
    </submittedName>
</protein>
<feature type="signal peptide" evidence="2">
    <location>
        <begin position="1"/>
        <end position="24"/>
    </location>
</feature>
<dbReference type="AlphaFoldDB" id="A0A1S3I7P9"/>
<dbReference type="GeneID" id="106161473"/>